<evidence type="ECO:0000313" key="2">
    <source>
        <dbReference type="Proteomes" id="UP000318667"/>
    </source>
</evidence>
<organism evidence="1 2">
    <name type="scientific">Cytobacillus oceanisediminis</name>
    <dbReference type="NCBI Taxonomy" id="665099"/>
    <lineage>
        <taxon>Bacteria</taxon>
        <taxon>Bacillati</taxon>
        <taxon>Bacillota</taxon>
        <taxon>Bacilli</taxon>
        <taxon>Bacillales</taxon>
        <taxon>Bacillaceae</taxon>
        <taxon>Cytobacillus</taxon>
    </lineage>
</organism>
<protein>
    <submittedName>
        <fullName evidence="1">Uncharacterized protein</fullName>
    </submittedName>
</protein>
<evidence type="ECO:0000313" key="1">
    <source>
        <dbReference type="EMBL" id="TWH83041.1"/>
    </source>
</evidence>
<sequence length="49" mass="5836">MLMYPTPLITYYHPQAYFSFRPNPFLYGPWVNYAPLNHTTSTSTIFLYV</sequence>
<reference evidence="1 2" key="1">
    <citation type="journal article" date="2015" name="Stand. Genomic Sci.">
        <title>Genomic Encyclopedia of Bacterial and Archaeal Type Strains, Phase III: the genomes of soil and plant-associated and newly described type strains.</title>
        <authorList>
            <person name="Whitman W.B."/>
            <person name="Woyke T."/>
            <person name="Klenk H.P."/>
            <person name="Zhou Y."/>
            <person name="Lilburn T.G."/>
            <person name="Beck B.J."/>
            <person name="De Vos P."/>
            <person name="Vandamme P."/>
            <person name="Eisen J.A."/>
            <person name="Garrity G."/>
            <person name="Hugenholtz P."/>
            <person name="Kyrpides N.C."/>
        </authorList>
    </citation>
    <scope>NUCLEOTIDE SEQUENCE [LARGE SCALE GENOMIC DNA]</scope>
    <source>
        <strain evidence="1 2">CGMCC 1.10115</strain>
    </source>
</reference>
<name>A0A562JIR5_9BACI</name>
<dbReference type="AlphaFoldDB" id="A0A562JIR5"/>
<proteinExistence type="predicted"/>
<dbReference type="EMBL" id="VLKI01000014">
    <property type="protein sequence ID" value="TWH83041.1"/>
    <property type="molecule type" value="Genomic_DNA"/>
</dbReference>
<accession>A0A562JIR5</accession>
<keyword evidence="2" id="KW-1185">Reference proteome</keyword>
<comment type="caution">
    <text evidence="1">The sequence shown here is derived from an EMBL/GenBank/DDBJ whole genome shotgun (WGS) entry which is preliminary data.</text>
</comment>
<dbReference type="Proteomes" id="UP000318667">
    <property type="component" value="Unassembled WGS sequence"/>
</dbReference>
<gene>
    <name evidence="1" type="ORF">IQ19_04023</name>
</gene>